<dbReference type="GO" id="GO:0005886">
    <property type="term" value="C:plasma membrane"/>
    <property type="evidence" value="ECO:0007669"/>
    <property type="project" value="UniProtKB-SubCell"/>
</dbReference>
<proteinExistence type="predicted"/>
<evidence type="ECO:0000256" key="8">
    <source>
        <dbReference type="ARBA" id="ARBA00022777"/>
    </source>
</evidence>
<sequence>MKKKKIFLVISLFLVFLTCIRLLWLSFIAIPEHYYAVDGVIDFRTNALPKASTLILGGEWNFISAQLLSHQGDPLLPTRRELVPGEWTKRDTTDSFQYGTYHLQLILAEEDLYKTYGMRIPSIRSSSQVFINGQLLGSSGVPADSPSSYMASNVPYSVSFYADQPEINIFIQVAHSSLDPRPGAIQQSITFGSMEAINQESMIKTGSEITVAVIFLIHAFYAGILYLLGARQKVLIYFMLLTLAATLMIFVSDSKLFFSFFDVSYPWQIKIVFLTYTCVALFLLLFFKHLLPNFTNHWVFFAIPLLWMLYLLYILFAPLESILRFSFILLFILLIPAFVIMHQLIRTIMYNLEDCLLLLLGTVAIINNVAWASLKHRTEIEFPFYPFDLLFVIIFFSAFWFKRYFRAAEQTVKLSEELQKANQQKDEFLAATSHELRNPLHSIVMIAEHLLNSEKNLSPDSKQNVNILLKVSRRMTLLLDDLLDFTRLKNKQLKLQLSPVEVAPVVTGVLDMLRIIADGKTIHFVSQIDDRFPPVKADEHRLVQILFNLVHNAVKYTDQGTITISASVVGDYAYINVKDTGTGIDETVQTKMFNPYEQGDASSALAAEGIGLGLTICQQLVELHGGELTVISEKGQGSLFTFSLPLAGQHEADIKNRTPRPSASDEISATKVQAERLMKPSATSTAHILIVDDDPVNLRIMQNTLSSNSVIAVTARSGEEALSLLAEHNWDLIISDVMMPQMSGYELTALIRKRFTVSELPVLLLTARTRSEDIHAGFQAGANDYLAKPVDSVELKARVDTLVRIKQTTAEHLRMEAAWLQAQIQPHFLFNTLNTILALLEYDKPKMKEVFEAFIHYLQAGFDFENSKHVIPLEQELEVVRSYLFIEQVRFGHRLEIVWERDETVNVLVPPLAIQTLVENALTHGILKQINGGSVRISIIRQEDEAVITIADNGVGIPAHILEQQLSDRRPDKGGVGLYNTDRRLKQLYGQGLAIQTQLGEGTTVSFRLPLDDE</sequence>
<dbReference type="Gene3D" id="3.30.565.10">
    <property type="entry name" value="Histidine kinase-like ATPase, C-terminal domain"/>
    <property type="match status" value="2"/>
</dbReference>
<evidence type="ECO:0000256" key="5">
    <source>
        <dbReference type="ARBA" id="ARBA00022553"/>
    </source>
</evidence>
<dbReference type="Proteomes" id="UP001139179">
    <property type="component" value="Unassembled WGS sequence"/>
</dbReference>
<dbReference type="Pfam" id="PF06580">
    <property type="entry name" value="His_kinase"/>
    <property type="match status" value="1"/>
</dbReference>
<dbReference type="InterPro" id="IPR011006">
    <property type="entry name" value="CheY-like_superfamily"/>
</dbReference>
<comment type="caution">
    <text evidence="16">The sequence shown here is derived from an EMBL/GenBank/DDBJ whole genome shotgun (WGS) entry which is preliminary data.</text>
</comment>
<comment type="subcellular location">
    <subcellularLocation>
        <location evidence="2">Cell membrane</location>
    </subcellularLocation>
</comment>
<evidence type="ECO:0000256" key="6">
    <source>
        <dbReference type="ARBA" id="ARBA00022679"/>
    </source>
</evidence>
<dbReference type="InterPro" id="IPR001789">
    <property type="entry name" value="Sig_transdc_resp-reg_receiver"/>
</dbReference>
<dbReference type="InterPro" id="IPR036097">
    <property type="entry name" value="HisK_dim/P_sf"/>
</dbReference>
<evidence type="ECO:0000256" key="13">
    <source>
        <dbReference type="SAM" id="Phobius"/>
    </source>
</evidence>
<dbReference type="SMART" id="SM00448">
    <property type="entry name" value="REC"/>
    <property type="match status" value="1"/>
</dbReference>
<keyword evidence="17" id="KW-1185">Reference proteome</keyword>
<feature type="transmembrane region" description="Helical" evidence="13">
    <location>
        <begin position="354"/>
        <end position="372"/>
    </location>
</feature>
<name>A0A9X2INY4_9BACI</name>
<evidence type="ECO:0000313" key="16">
    <source>
        <dbReference type="EMBL" id="MCM3714710.1"/>
    </source>
</evidence>
<evidence type="ECO:0000256" key="7">
    <source>
        <dbReference type="ARBA" id="ARBA00022741"/>
    </source>
</evidence>
<dbReference type="SMART" id="SM00387">
    <property type="entry name" value="HATPase_c"/>
    <property type="match status" value="2"/>
</dbReference>
<evidence type="ECO:0000256" key="1">
    <source>
        <dbReference type="ARBA" id="ARBA00000085"/>
    </source>
</evidence>
<dbReference type="CDD" id="cd00082">
    <property type="entry name" value="HisKA"/>
    <property type="match status" value="1"/>
</dbReference>
<keyword evidence="5 12" id="KW-0597">Phosphoprotein</keyword>
<gene>
    <name evidence="16" type="ORF">M3202_11535</name>
</gene>
<evidence type="ECO:0000259" key="14">
    <source>
        <dbReference type="PROSITE" id="PS50109"/>
    </source>
</evidence>
<feature type="transmembrane region" description="Helical" evidence="13">
    <location>
        <begin position="234"/>
        <end position="251"/>
    </location>
</feature>
<evidence type="ECO:0000256" key="4">
    <source>
        <dbReference type="ARBA" id="ARBA00022475"/>
    </source>
</evidence>
<evidence type="ECO:0000256" key="3">
    <source>
        <dbReference type="ARBA" id="ARBA00012438"/>
    </source>
</evidence>
<dbReference type="InterPro" id="IPR003594">
    <property type="entry name" value="HATPase_dom"/>
</dbReference>
<dbReference type="SUPFAM" id="SSF47384">
    <property type="entry name" value="Homodimeric domain of signal transducing histidine kinase"/>
    <property type="match status" value="1"/>
</dbReference>
<dbReference type="SUPFAM" id="SSF55874">
    <property type="entry name" value="ATPase domain of HSP90 chaperone/DNA topoisomerase II/histidine kinase"/>
    <property type="match status" value="2"/>
</dbReference>
<feature type="transmembrane region" description="Helical" evidence="13">
    <location>
        <begin position="384"/>
        <end position="401"/>
    </location>
</feature>
<feature type="domain" description="Histidine kinase" evidence="14">
    <location>
        <begin position="913"/>
        <end position="1013"/>
    </location>
</feature>
<organism evidence="16 17">
    <name type="scientific">Halalkalibacter oceani</name>
    <dbReference type="NCBI Taxonomy" id="1653776"/>
    <lineage>
        <taxon>Bacteria</taxon>
        <taxon>Bacillati</taxon>
        <taxon>Bacillota</taxon>
        <taxon>Bacilli</taxon>
        <taxon>Bacillales</taxon>
        <taxon>Bacillaceae</taxon>
        <taxon>Halalkalibacter</taxon>
    </lineage>
</organism>
<reference evidence="16" key="1">
    <citation type="submission" date="2022-05" db="EMBL/GenBank/DDBJ databases">
        <title>Comparative Genomics of Spacecraft Associated Microbes.</title>
        <authorList>
            <person name="Tran M.T."/>
            <person name="Wright A."/>
            <person name="Seuylemezian A."/>
            <person name="Eisen J."/>
            <person name="Coil D."/>
        </authorList>
    </citation>
    <scope>NUCLEOTIDE SEQUENCE</scope>
    <source>
        <strain evidence="16">214.1.1</strain>
    </source>
</reference>
<dbReference type="PROSITE" id="PS50110">
    <property type="entry name" value="RESPONSE_REGULATORY"/>
    <property type="match status" value="1"/>
</dbReference>
<dbReference type="PANTHER" id="PTHR43547">
    <property type="entry name" value="TWO-COMPONENT HISTIDINE KINASE"/>
    <property type="match status" value="1"/>
</dbReference>
<feature type="domain" description="Histidine kinase" evidence="14">
    <location>
        <begin position="431"/>
        <end position="648"/>
    </location>
</feature>
<feature type="transmembrane region" description="Helical" evidence="13">
    <location>
        <begin position="271"/>
        <end position="291"/>
    </location>
</feature>
<dbReference type="SUPFAM" id="SSF49785">
    <property type="entry name" value="Galactose-binding domain-like"/>
    <property type="match status" value="1"/>
</dbReference>
<evidence type="ECO:0000256" key="11">
    <source>
        <dbReference type="ARBA" id="ARBA00023136"/>
    </source>
</evidence>
<dbReference type="GO" id="GO:0000155">
    <property type="term" value="F:phosphorelay sensor kinase activity"/>
    <property type="evidence" value="ECO:0007669"/>
    <property type="project" value="InterPro"/>
</dbReference>
<keyword evidence="13" id="KW-0812">Transmembrane</keyword>
<dbReference type="InterPro" id="IPR005467">
    <property type="entry name" value="His_kinase_dom"/>
</dbReference>
<dbReference type="Gene3D" id="3.40.50.2300">
    <property type="match status" value="1"/>
</dbReference>
<dbReference type="GO" id="GO:0005524">
    <property type="term" value="F:ATP binding"/>
    <property type="evidence" value="ECO:0007669"/>
    <property type="project" value="UniProtKB-KW"/>
</dbReference>
<dbReference type="InterPro" id="IPR036890">
    <property type="entry name" value="HATPase_C_sf"/>
</dbReference>
<keyword evidence="10" id="KW-0902">Two-component regulatory system</keyword>
<dbReference type="Pfam" id="PF00512">
    <property type="entry name" value="HisKA"/>
    <property type="match status" value="1"/>
</dbReference>
<dbReference type="PRINTS" id="PR00344">
    <property type="entry name" value="BCTRLSENSOR"/>
</dbReference>
<feature type="transmembrane region" description="Helical" evidence="13">
    <location>
        <begin position="322"/>
        <end position="342"/>
    </location>
</feature>
<keyword evidence="9 16" id="KW-0067">ATP-binding</keyword>
<dbReference type="InterPro" id="IPR010559">
    <property type="entry name" value="Sig_transdc_His_kin_internal"/>
</dbReference>
<dbReference type="Pfam" id="PF02518">
    <property type="entry name" value="HATPase_c"/>
    <property type="match status" value="2"/>
</dbReference>
<dbReference type="CDD" id="cd16922">
    <property type="entry name" value="HATPase_EvgS-ArcB-TorS-like"/>
    <property type="match status" value="1"/>
</dbReference>
<protein>
    <recommendedName>
        <fullName evidence="3">histidine kinase</fullName>
        <ecNumber evidence="3">2.7.13.3</ecNumber>
    </recommendedName>
</protein>
<dbReference type="EC" id="2.7.13.3" evidence="3"/>
<dbReference type="InterPro" id="IPR008979">
    <property type="entry name" value="Galactose-bd-like_sf"/>
</dbReference>
<evidence type="ECO:0000313" key="17">
    <source>
        <dbReference type="Proteomes" id="UP001139179"/>
    </source>
</evidence>
<evidence type="ECO:0000256" key="9">
    <source>
        <dbReference type="ARBA" id="ARBA00022840"/>
    </source>
</evidence>
<keyword evidence="6" id="KW-0808">Transferase</keyword>
<dbReference type="AlphaFoldDB" id="A0A9X2INY4"/>
<dbReference type="CDD" id="cd17574">
    <property type="entry name" value="REC_OmpR"/>
    <property type="match status" value="1"/>
</dbReference>
<keyword evidence="7" id="KW-0547">Nucleotide-binding</keyword>
<keyword evidence="13" id="KW-1133">Transmembrane helix</keyword>
<evidence type="ECO:0000256" key="2">
    <source>
        <dbReference type="ARBA" id="ARBA00004236"/>
    </source>
</evidence>
<evidence type="ECO:0000256" key="12">
    <source>
        <dbReference type="PROSITE-ProRule" id="PRU00169"/>
    </source>
</evidence>
<dbReference type="Gene3D" id="1.10.287.130">
    <property type="match status" value="1"/>
</dbReference>
<feature type="domain" description="Response regulatory" evidence="15">
    <location>
        <begin position="687"/>
        <end position="803"/>
    </location>
</feature>
<keyword evidence="8" id="KW-0418">Kinase</keyword>
<dbReference type="SMART" id="SM00388">
    <property type="entry name" value="HisKA"/>
    <property type="match status" value="1"/>
</dbReference>
<accession>A0A9X2INY4</accession>
<keyword evidence="4" id="KW-1003">Cell membrane</keyword>
<dbReference type="EMBL" id="JAMBOL010000009">
    <property type="protein sequence ID" value="MCM3714710.1"/>
    <property type="molecule type" value="Genomic_DNA"/>
</dbReference>
<evidence type="ECO:0000256" key="10">
    <source>
        <dbReference type="ARBA" id="ARBA00023012"/>
    </source>
</evidence>
<feature type="transmembrane region" description="Helical" evidence="13">
    <location>
        <begin position="298"/>
        <end position="316"/>
    </location>
</feature>
<feature type="transmembrane region" description="Helical" evidence="13">
    <location>
        <begin position="209"/>
        <end position="227"/>
    </location>
</feature>
<comment type="catalytic activity">
    <reaction evidence="1">
        <text>ATP + protein L-histidine = ADP + protein N-phospho-L-histidine.</text>
        <dbReference type="EC" id="2.7.13.3"/>
    </reaction>
</comment>
<dbReference type="FunFam" id="3.30.565.10:FF:000023">
    <property type="entry name" value="PAS domain-containing sensor histidine kinase"/>
    <property type="match status" value="1"/>
</dbReference>
<dbReference type="PANTHER" id="PTHR43547:SF2">
    <property type="entry name" value="HYBRID SIGNAL TRANSDUCTION HISTIDINE KINASE C"/>
    <property type="match status" value="1"/>
</dbReference>
<dbReference type="InterPro" id="IPR003661">
    <property type="entry name" value="HisK_dim/P_dom"/>
</dbReference>
<dbReference type="RefSeq" id="WP_251223479.1">
    <property type="nucleotide sequence ID" value="NZ_JAMBOL010000009.1"/>
</dbReference>
<feature type="modified residue" description="4-aspartylphosphate" evidence="12">
    <location>
        <position position="736"/>
    </location>
</feature>
<dbReference type="InterPro" id="IPR004358">
    <property type="entry name" value="Sig_transdc_His_kin-like_C"/>
</dbReference>
<dbReference type="Pfam" id="PF00072">
    <property type="entry name" value="Response_reg"/>
    <property type="match status" value="1"/>
</dbReference>
<dbReference type="SUPFAM" id="SSF52172">
    <property type="entry name" value="CheY-like"/>
    <property type="match status" value="1"/>
</dbReference>
<dbReference type="PROSITE" id="PS50109">
    <property type="entry name" value="HIS_KIN"/>
    <property type="match status" value="2"/>
</dbReference>
<evidence type="ECO:0000259" key="15">
    <source>
        <dbReference type="PROSITE" id="PS50110"/>
    </source>
</evidence>
<keyword evidence="11 13" id="KW-0472">Membrane</keyword>